<dbReference type="PROSITE" id="PS50093">
    <property type="entry name" value="PKD"/>
    <property type="match status" value="5"/>
</dbReference>
<dbReference type="Gene3D" id="2.60.40.10">
    <property type="entry name" value="Immunoglobulins"/>
    <property type="match status" value="9"/>
</dbReference>
<dbReference type="InterPro" id="IPR051495">
    <property type="entry name" value="Epithelial_Barrier/Signaling"/>
</dbReference>
<dbReference type="Pfam" id="PF18911">
    <property type="entry name" value="PKD_4"/>
    <property type="match status" value="3"/>
</dbReference>
<proteinExistence type="predicted"/>
<evidence type="ECO:0000259" key="6">
    <source>
        <dbReference type="PROSITE" id="PS51233"/>
    </source>
</evidence>
<dbReference type="RefSeq" id="WP_090661575.1">
    <property type="nucleotide sequence ID" value="NZ_FOIA01000043.1"/>
</dbReference>
<accession>A0A1I0FSW2</accession>
<gene>
    <name evidence="7" type="ORF">SAMN05216326_1432</name>
</gene>
<evidence type="ECO:0000313" key="8">
    <source>
        <dbReference type="Proteomes" id="UP000199345"/>
    </source>
</evidence>
<dbReference type="InterPro" id="IPR014755">
    <property type="entry name" value="Cu-Rt/internalin_Ig-like"/>
</dbReference>
<dbReference type="SUPFAM" id="SSF49299">
    <property type="entry name" value="PKD domain"/>
    <property type="match status" value="6"/>
</dbReference>
<dbReference type="Proteomes" id="UP000199345">
    <property type="component" value="Unassembled WGS sequence"/>
</dbReference>
<evidence type="ECO:0000256" key="2">
    <source>
        <dbReference type="ARBA" id="ARBA00022729"/>
    </source>
</evidence>
<keyword evidence="8" id="KW-1185">Reference proteome</keyword>
<dbReference type="PROSITE" id="PS51220">
    <property type="entry name" value="NIDO"/>
    <property type="match status" value="1"/>
</dbReference>
<evidence type="ECO:0000313" key="7">
    <source>
        <dbReference type="EMBL" id="SET60723.1"/>
    </source>
</evidence>
<dbReference type="Gene3D" id="2.60.40.1220">
    <property type="match status" value="1"/>
</dbReference>
<evidence type="ECO:0000256" key="1">
    <source>
        <dbReference type="ARBA" id="ARBA00004370"/>
    </source>
</evidence>
<dbReference type="OrthoDB" id="8550224at2"/>
<organism evidence="7 8">
    <name type="scientific">Nitrosomonas marina</name>
    <dbReference type="NCBI Taxonomy" id="917"/>
    <lineage>
        <taxon>Bacteria</taxon>
        <taxon>Pseudomonadati</taxon>
        <taxon>Pseudomonadota</taxon>
        <taxon>Betaproteobacteria</taxon>
        <taxon>Nitrosomonadales</taxon>
        <taxon>Nitrosomonadaceae</taxon>
        <taxon>Nitrosomonas</taxon>
    </lineage>
</organism>
<dbReference type="InterPro" id="IPR022409">
    <property type="entry name" value="PKD/Chitinase_dom"/>
</dbReference>
<dbReference type="InterPro" id="IPR001846">
    <property type="entry name" value="VWF_type-D"/>
</dbReference>
<sequence>MLQNKLMTKNAQKLLIIDADVLDADILLKGCKPDYQIIRLDPKSEPITQLTNAIHQHAPVQEIALVAHGSPGRIHFTNFELNLVELEKHKSVIAGWQSFFTKDAKFCFYVCKLAAGKAGKTFLSKLNKFTDVTIAAATSILGNLGKKQNWDLDFFTYPFEVLLPFSESTIEDYPYALAPTLSFSIPFDDSTHQIDNDIQLLFDVTVVAGIGSIIISNGSDTRTIDVNDTSQVTINGGIVTINPATDLVPNTTYNIQMASGVITDTAGNAYAGISNPTTLDFTTIPPADPMLDYSDPLDGGTHQIDNDIRLTFNEQVVAGTGAIILSNGTDTRTIDINDAGQVTFDDFGNVIINPAADLVLNTTYNIQMASGVITDIVGNAYAGISDSTTLNFRTISTVPLLDFSSPFDGSTHQIDNDIRLFFNETVVAGIGNIIISNGSDTRTIDVNDTSQVTINGSVVTINPAADLVLNTTYNIQMASGVITDTAGNAYAGINDSTTLNFTTIPTDPLFFSSLPFNGSTHQVDDEIQLFFNETVVPGIGNIIISNGSDTRTINVSDTSQVTFDDFGSVSFGSVTINPTSDLAPNTTYNIQMASGVITDTAGNAYAGIKGPIMLNFTTISTEPLLDYSDPRDDSTHQIDRDIELRFNETVIAGSGNIIISNGPDTRTININDTSQVKIDDGVVTINPTADLILNTTYNIQMASGVITDSAGNAYAGISDPTTLNFTTIPSDPLLSFSDPFNGDTHQIDNDIRLTFNEQVVAGTGAIILSNGSDTRTIDVNDASQVTFDDFRSVTINPATDLEPNTTYNIQMVSGVITDTAGNAYAGISDPTTLNFTTIPTDPLLSFSDPFNGSTHQIDHDIELFFNETVVAGSGNIIISNGSDTRTIDVTDTSQITFSDFSGIITINPTTDLEPNTTYNIQMASGVITDTSGNAYAGISDPTALNFTTIEGIHLINGVGGVADFGEQVLSGNDDNSTDYIDLSSIFEGGINFFGQVFTGIWINNNGSVTFNGPREDFIPAPLSVASGNPEITPFFADIDTRGGVAMPTGSGNSTGSNLVYYDSDVANDRFIVTWDDVGYFGAHTDKLNAFQLILTDQGSGDFDIEFRYEDMNWTTGDSGEGADGFGGMVARAGFSSGTGDPAEFFELPASGQNAMLALDETIGNTGEIGRWLFNFRSGDIVNTASCSSVARGASDGDPHLRTFDGLSYDFQAAGEFTIVRGSGPDLEMQVRQEPWGSRTDVSVNTAVAMRVGNDVVGIYTGQPNPVNINGVFVAIAPGETVPVDGGTVHRDGNAYTVTNEHGDGFWARVGSGAINLRTFICADRDSVAGLLGNNDGDHTNDIALADGTQLSSSPTAGDLYGQFADSWRVTTDTTLFIYNAGESTETFTDRNFPSHIISINDLDPAIRAAAEDIARSIGLPEGTVEFNNAVLDIALTGNEEFGQIALEAMLFEIPQGSVGLFAGSDVSIAEGDIFSRTVSFLDSEDTNTDGWTYSIDWDDGSPVENGTIAAGLNSFDISRTFADGDASHTVSVTVTDDTGDSDTQLFVLAVNNVAPTLALSGDASVDEGATYTLTLGTITDPGDDTITSYIVNWGDGSSNTYTTAGDVTHVYNTAGNKTISVDLVDEDGTHTDAGSLDLKINTCLRINGASDGDPHLRTFDGLSYDFQAAGEFTIVRGSDSSLEMQVRQEPWGSRTDVSVNTAVAMRVGNDVVGIYAGQPNPVNINGVFVAIAPGETVPVDGGTVHRDGNAYTVTNEHGDGFWARVASTTPFLNLRPFICADLGDTVSGLLGNYDGDRSNDIALADGTQLSSSPTAGDLYGQFADSWRVTTDTTLFIYNAGESTETFTDRNFPSHIISINDLDPAIRAAAEQTARSIGFPENTVEFDNAVLDIALTGNIEFGELALEALLFDIPPGSVGLNVGADVSIAEGDTFNRTITFIDTEDADGDGWTYNIDWNDNSPVENGTIPAGSNSFDISHSFVDGIASHNVSVSIIDLADDSDTRVFTLDVDNVEPTISVSGAPQVDVGATYTFNLGTVTDPGDDTVTDYIVDWGDGTSDTFNTAGDVMHTYAAAGDNTITVDLVDEDGTHVNAGSLSVLVNSAPDGVAVSAGNDTAISEGGTFVRTITFTDGEDTGGDGWTYSVDFGDGSELETGSIVAGANSFDISHEFADGDASHNVSVTVTDTVGDTDTKQFAVNVFNVIPTITVTGEPQVNTGNTYILNLSAVVDPGNDTVTDFIVNWGDGTTDTFNASGDVTHVYGSPGSNTISVLLKDEDGTHAAVGNFNVQVIDPIAGVSVDAGPNSIINEGEPFLRTITFTDGEDANLDGWTYSIDWGDGSAIEPGSIANGADAFGINHIFADGAASHTVSVTVTDTAGDSDTQQFILEVNNVVPTIALGGASEVNIGDSYTLNLGSITDPGNDTVTSYVVYWGDGTSSTFNTAGDVTHVYNSTGNGTISVDLVDEDGTHTDAGTLNVLVNAAPDGIAVNAGTDTVIDEGGTFNRTITFTDGQDTDADGWTFSVNWGDGSTIENGVIAAGANNFDISRVFADGDASHTVSVTITDTTGDSDTQQFTLDVNNVAPTVDLPGNDNVNEGENYTLSLVNLVDPGDDTVTDYIINWGDGTAATTLTAAELLAAGNNVNHVFTDGASSPQVTVDLVDEDGTHVSAGSKTIIVNNVAPTIALIGNASVDEGSTYTLTGNVFDPGTDTITDYIINWGDGTTTALTAAELQTLSGNVTHVYADGASNPLISVDLVDEDGTHSAAGTLNVAVNNVAPIIALSGASEINTNDTYTLNLGAITDPGDDNVTGYIVNWGDGSSDTYSSAGDVTHTYAAAGDNTITVDLIDEDGTHVNAATLDVTANPTVPTETILIGDAPLRVSRSDPNAWENAWTVEAVSISHKANYLDTTEAWSSASLNGRNSNVLNGGDIFGGDLGVSGQSLASSSIRQEIDGKEALRFDLDQAATKVTIDLSRLDGNSSTGHFDAGRLQLLDDSGSVINELIFSADAASHEKQITLDHSAGFSSVVLTAGSYNGIDFVFGGLTDETGQFLSDPQDLGNDVWNTSEYLVDAVEFEFGEITLVGSVA</sequence>
<dbReference type="InterPro" id="IPR013783">
    <property type="entry name" value="Ig-like_fold"/>
</dbReference>
<dbReference type="PANTHER" id="PTHR13802">
    <property type="entry name" value="MUCIN 4-RELATED"/>
    <property type="match status" value="1"/>
</dbReference>
<dbReference type="InterPro" id="IPR000601">
    <property type="entry name" value="PKD_dom"/>
</dbReference>
<dbReference type="PANTHER" id="PTHR13802:SF59">
    <property type="entry name" value="SUSHI DOMAIN-CONTAINING PROTEIN 2"/>
    <property type="match status" value="1"/>
</dbReference>
<dbReference type="InterPro" id="IPR035986">
    <property type="entry name" value="PKD_dom_sf"/>
</dbReference>
<feature type="domain" description="VWFD" evidence="6">
    <location>
        <begin position="1190"/>
        <end position="1375"/>
    </location>
</feature>
<feature type="domain" description="PKD" evidence="4">
    <location>
        <begin position="2802"/>
        <end position="2855"/>
    </location>
</feature>
<dbReference type="SMART" id="SM00089">
    <property type="entry name" value="PKD"/>
    <property type="match status" value="5"/>
</dbReference>
<evidence type="ECO:0000256" key="3">
    <source>
        <dbReference type="ARBA" id="ARBA00023136"/>
    </source>
</evidence>
<keyword evidence="2" id="KW-0732">Signal</keyword>
<dbReference type="PROSITE" id="PS51233">
    <property type="entry name" value="VWFD"/>
    <property type="match status" value="2"/>
</dbReference>
<dbReference type="SMART" id="SM00539">
    <property type="entry name" value="NIDO"/>
    <property type="match status" value="1"/>
</dbReference>
<dbReference type="GO" id="GO:0007160">
    <property type="term" value="P:cell-matrix adhesion"/>
    <property type="evidence" value="ECO:0007669"/>
    <property type="project" value="InterPro"/>
</dbReference>
<feature type="domain" description="PKD" evidence="4">
    <location>
        <begin position="2240"/>
        <end position="2288"/>
    </location>
</feature>
<feature type="domain" description="PKD" evidence="4">
    <location>
        <begin position="2419"/>
        <end position="2482"/>
    </location>
</feature>
<dbReference type="SMART" id="SM00216">
    <property type="entry name" value="VWD"/>
    <property type="match status" value="2"/>
</dbReference>
<dbReference type="InterPro" id="IPR025592">
    <property type="entry name" value="DUF4347"/>
</dbReference>
<dbReference type="Pfam" id="PF14252">
    <property type="entry name" value="DUF4347"/>
    <property type="match status" value="1"/>
</dbReference>
<comment type="subcellular location">
    <subcellularLocation>
        <location evidence="1">Membrane</location>
    </subcellularLocation>
</comment>
<evidence type="ECO:0000259" key="5">
    <source>
        <dbReference type="PROSITE" id="PS51220"/>
    </source>
</evidence>
<dbReference type="Pfam" id="PF00094">
    <property type="entry name" value="VWD"/>
    <property type="match status" value="2"/>
</dbReference>
<dbReference type="Pfam" id="PF06119">
    <property type="entry name" value="NIDO"/>
    <property type="match status" value="1"/>
</dbReference>
<name>A0A1I0FSW2_9PROT</name>
<dbReference type="CDD" id="cd00146">
    <property type="entry name" value="PKD"/>
    <property type="match status" value="1"/>
</dbReference>
<keyword evidence="3" id="KW-0472">Membrane</keyword>
<feature type="domain" description="NIDO" evidence="5">
    <location>
        <begin position="1033"/>
        <end position="1180"/>
    </location>
</feature>
<dbReference type="EMBL" id="FOIA01000043">
    <property type="protein sequence ID" value="SET60723.1"/>
    <property type="molecule type" value="Genomic_DNA"/>
</dbReference>
<feature type="domain" description="PKD" evidence="4">
    <location>
        <begin position="2013"/>
        <end position="2092"/>
    </location>
</feature>
<evidence type="ECO:0000259" key="4">
    <source>
        <dbReference type="PROSITE" id="PS50093"/>
    </source>
</evidence>
<dbReference type="GO" id="GO:0016020">
    <property type="term" value="C:membrane"/>
    <property type="evidence" value="ECO:0007669"/>
    <property type="project" value="UniProtKB-SubCell"/>
</dbReference>
<dbReference type="InterPro" id="IPR003886">
    <property type="entry name" value="NIDO_dom"/>
</dbReference>
<dbReference type="InterPro" id="IPR032812">
    <property type="entry name" value="SbsA_Ig"/>
</dbReference>
<protein>
    <submittedName>
        <fullName evidence="7">von Willebrand factor type D domain-containing protein</fullName>
    </submittedName>
</protein>
<feature type="domain" description="VWFD" evidence="6">
    <location>
        <begin position="1646"/>
        <end position="1834"/>
    </location>
</feature>
<dbReference type="Pfam" id="PF13205">
    <property type="entry name" value="Big_5"/>
    <property type="match status" value="7"/>
</dbReference>
<feature type="domain" description="PKD" evidence="4">
    <location>
        <begin position="1582"/>
        <end position="1633"/>
    </location>
</feature>
<reference evidence="8" key="1">
    <citation type="submission" date="2016-10" db="EMBL/GenBank/DDBJ databases">
        <authorList>
            <person name="Varghese N."/>
            <person name="Submissions S."/>
        </authorList>
    </citation>
    <scope>NUCLEOTIDE SEQUENCE [LARGE SCALE GENOMIC DNA]</scope>
    <source>
        <strain evidence="8">Nm71</strain>
    </source>
</reference>